<dbReference type="SUPFAM" id="SSF49373">
    <property type="entry name" value="Invasin/intimin cell-adhesion fragments"/>
    <property type="match status" value="2"/>
</dbReference>
<gene>
    <name evidence="3" type="ORF">H8S17_03975</name>
</gene>
<evidence type="ECO:0000259" key="2">
    <source>
        <dbReference type="SMART" id="SM00635"/>
    </source>
</evidence>
<feature type="compositionally biased region" description="Polar residues" evidence="1">
    <location>
        <begin position="627"/>
        <end position="659"/>
    </location>
</feature>
<dbReference type="InterPro" id="IPR046240">
    <property type="entry name" value="DUF6273"/>
</dbReference>
<keyword evidence="4" id="KW-1185">Reference proteome</keyword>
<dbReference type="Gene3D" id="2.60.40.1080">
    <property type="match status" value="2"/>
</dbReference>
<evidence type="ECO:0000313" key="3">
    <source>
        <dbReference type="EMBL" id="MBC5713378.1"/>
    </source>
</evidence>
<name>A0A923RS99_9FIRM</name>
<feature type="domain" description="BIG2" evidence="2">
    <location>
        <begin position="657"/>
        <end position="736"/>
    </location>
</feature>
<accession>A0A923RS99</accession>
<dbReference type="Proteomes" id="UP000606720">
    <property type="component" value="Unassembled WGS sequence"/>
</dbReference>
<dbReference type="InterPro" id="IPR008964">
    <property type="entry name" value="Invasin/intimin_cell_adhesion"/>
</dbReference>
<proteinExistence type="predicted"/>
<dbReference type="EMBL" id="JACOPH010000002">
    <property type="protein sequence ID" value="MBC5713378.1"/>
    <property type="molecule type" value="Genomic_DNA"/>
</dbReference>
<dbReference type="InterPro" id="IPR003343">
    <property type="entry name" value="Big_2"/>
</dbReference>
<sequence>MTERKKEVLLKRMEQKKKIKSWSKRIFTCMMAGCIGILGMPGISAQAAAFVPKNPLHVCIGEDTTDYDTITFGMYPQTQITGTELTDAIINADYDSTTGDAVVDGVTYRRMSRDDATSVINYPSGEGYRYFKWEPVKWKVLEVSDDDIFVMAEQTLDCQKYDSSKYSSVTWETSTLRKWLNEKFIGQAFSAEEQKLIKQTNVTNPRNSVYSIDGGKNTTDQIYILSEEEVQNTKYGFCQITNEFSQTRNPAASDYSYSKGTHYSEFAADSREKGSYWWLRTPGKSLSQAAGIINGKFDLEGSAVGCANLGIIPVMHLKQSAASQTFKAPVHYCKTNHNSIWDTISFGNYPATQVADVTAEITDAVYDENGDAVVGNTKYRRVLEYGTENTYTYYKWEPIQWKVLSYDGTTLYLMTQNAIDCKEYDLGENDRWDGSYRWSSSVIRKWLNETFYQQAFDEKEKADIKQTELMNVSNDITTDAVYLPFSSDMLNPSYGFCKYTDAYDQRAVSFTDYAKKQRIQNYKTTELPEDVWPDEGNFWLRGIKGNYDNTDALITKAGAVDTKYGEETDIALGVVPMIRINYIADRVPDPDEDNDNKDDNTKDDNTKNDPAKDNDIKDNNTKDNRQDNNSQNNHDSGSTTGSTNQPSSDHTGVAKTSVQKLKIELPSKKLAVGKKVKLKVKVTPANASDQTVKYEVNNKKYASINKKGELVLKKAGAGHTVKLTATAQDGSNVKTSCKISIMKHAVKKVKLSAASKTIKAGKSIQLKTEIAVTGKKVNKKLKYISSNTKYATVTQTGVVKAKKAGKGKYVTITAAATDGSNKKGKLRLKIK</sequence>
<organism evidence="3 4">
    <name type="scientific">Roseburia zhanii</name>
    <dbReference type="NCBI Taxonomy" id="2763064"/>
    <lineage>
        <taxon>Bacteria</taxon>
        <taxon>Bacillati</taxon>
        <taxon>Bacillota</taxon>
        <taxon>Clostridia</taxon>
        <taxon>Lachnospirales</taxon>
        <taxon>Lachnospiraceae</taxon>
        <taxon>Roseburia</taxon>
    </lineage>
</organism>
<protein>
    <submittedName>
        <fullName evidence="3">Ig-like domain-containing protein</fullName>
    </submittedName>
</protein>
<evidence type="ECO:0000256" key="1">
    <source>
        <dbReference type="SAM" id="MobiDB-lite"/>
    </source>
</evidence>
<feature type="domain" description="BIG2" evidence="2">
    <location>
        <begin position="745"/>
        <end position="826"/>
    </location>
</feature>
<dbReference type="SMART" id="SM00635">
    <property type="entry name" value="BID_2"/>
    <property type="match status" value="2"/>
</dbReference>
<evidence type="ECO:0000313" key="4">
    <source>
        <dbReference type="Proteomes" id="UP000606720"/>
    </source>
</evidence>
<reference evidence="3" key="1">
    <citation type="submission" date="2020-08" db="EMBL/GenBank/DDBJ databases">
        <title>Genome public.</title>
        <authorList>
            <person name="Liu C."/>
            <person name="Sun Q."/>
        </authorList>
    </citation>
    <scope>NUCLEOTIDE SEQUENCE</scope>
    <source>
        <strain evidence="3">BX1005</strain>
    </source>
</reference>
<feature type="compositionally biased region" description="Basic and acidic residues" evidence="1">
    <location>
        <begin position="597"/>
        <end position="626"/>
    </location>
</feature>
<feature type="region of interest" description="Disordered" evidence="1">
    <location>
        <begin position="586"/>
        <end position="659"/>
    </location>
</feature>
<dbReference type="RefSeq" id="WP_186866332.1">
    <property type="nucleotide sequence ID" value="NZ_JACOPH010000002.1"/>
</dbReference>
<dbReference type="Pfam" id="PF19789">
    <property type="entry name" value="DUF6273"/>
    <property type="match status" value="2"/>
</dbReference>
<comment type="caution">
    <text evidence="3">The sequence shown here is derived from an EMBL/GenBank/DDBJ whole genome shotgun (WGS) entry which is preliminary data.</text>
</comment>
<dbReference type="Pfam" id="PF02368">
    <property type="entry name" value="Big_2"/>
    <property type="match status" value="2"/>
</dbReference>
<dbReference type="AlphaFoldDB" id="A0A923RS99"/>